<evidence type="ECO:0000313" key="1">
    <source>
        <dbReference type="EMBL" id="MCP2732070.1"/>
    </source>
</evidence>
<comment type="caution">
    <text evidence="1">The sequence shown here is derived from an EMBL/GenBank/DDBJ whole genome shotgun (WGS) entry which is preliminary data.</text>
</comment>
<proteinExistence type="predicted"/>
<name>A0AAE3GWU0_9CYAN</name>
<dbReference type="Proteomes" id="UP001204953">
    <property type="component" value="Unassembled WGS sequence"/>
</dbReference>
<protein>
    <submittedName>
        <fullName evidence="1">Uncharacterized protein</fullName>
    </submittedName>
</protein>
<gene>
    <name evidence="1" type="ORF">NJ959_26940</name>
</gene>
<dbReference type="EMBL" id="JAMZMM010000470">
    <property type="protein sequence ID" value="MCP2732070.1"/>
    <property type="molecule type" value="Genomic_DNA"/>
</dbReference>
<organism evidence="1 2">
    <name type="scientific">Limnofasciculus baicalensis BBK-W-15</name>
    <dbReference type="NCBI Taxonomy" id="2699891"/>
    <lineage>
        <taxon>Bacteria</taxon>
        <taxon>Bacillati</taxon>
        <taxon>Cyanobacteriota</taxon>
        <taxon>Cyanophyceae</taxon>
        <taxon>Coleofasciculales</taxon>
        <taxon>Coleofasciculaceae</taxon>
        <taxon>Limnofasciculus</taxon>
        <taxon>Limnofasciculus baicalensis</taxon>
    </lineage>
</organism>
<sequence length="47" mass="5111">MTVATKPVNPVARDMAQQCASATRTKMFAYHNSFITSNPLEVKSPIG</sequence>
<keyword evidence="2" id="KW-1185">Reference proteome</keyword>
<evidence type="ECO:0000313" key="2">
    <source>
        <dbReference type="Proteomes" id="UP001204953"/>
    </source>
</evidence>
<dbReference type="RefSeq" id="WP_254014797.1">
    <property type="nucleotide sequence ID" value="NZ_JAMZMM010000470.1"/>
</dbReference>
<dbReference type="AlphaFoldDB" id="A0AAE3GWU0"/>
<accession>A0AAE3GWU0</accession>
<reference evidence="1" key="1">
    <citation type="submission" date="2022-06" db="EMBL/GenBank/DDBJ databases">
        <title>New cyanobacteria of genus Symplocastrum in benthos of Lake Baikal.</title>
        <authorList>
            <person name="Sorokovikova E."/>
            <person name="Tikhonova I."/>
            <person name="Krasnopeev A."/>
            <person name="Evseev P."/>
            <person name="Gladkikh A."/>
            <person name="Belykh O."/>
        </authorList>
    </citation>
    <scope>NUCLEOTIDE SEQUENCE</scope>
    <source>
        <strain evidence="1">BBK-W-15</strain>
    </source>
</reference>